<evidence type="ECO:0000313" key="3">
    <source>
        <dbReference type="EMBL" id="KAF1959370.1"/>
    </source>
</evidence>
<dbReference type="AlphaFoldDB" id="A0A6A5U4X3"/>
<sequence>MKFRSPSGEPLLRIRYADSSTSILDIVQNSDDLVFQKTFLARSHIRIAIKSFLDRCDLVLPAIHKFANFTAHCMSEAVSRGYITPKNNVFGRFIPAGVCMAQNAYGHQPSHIQRYICFYTAFLVYLDDMFGNNIDAVQQFNHRFLTRQPQATDLLGHFANSLLEMPTLFGAIAGNLMTTSTLNLVTALLVENEFKDIKLEDLAYRFPTFSRVMSGASETYALFIFPVGQPVPHFLQALPDLMVFINNGNDILSFYKEQLAKETVNRVYLTAQCRSVSQAVILQELIDEAAEAHKRILRILEPHKSVYESYIAFSQGYIGFHFGLDRYKLRELDLHTQDCF</sequence>
<dbReference type="Gene3D" id="1.10.600.10">
    <property type="entry name" value="Farnesyl Diphosphate Synthase"/>
    <property type="match status" value="1"/>
</dbReference>
<dbReference type="InterPro" id="IPR008949">
    <property type="entry name" value="Isoprenoid_synthase_dom_sf"/>
</dbReference>
<evidence type="ECO:0000313" key="4">
    <source>
        <dbReference type="Proteomes" id="UP000800035"/>
    </source>
</evidence>
<dbReference type="InterPro" id="IPR024652">
    <property type="entry name" value="Trichodiene_synth"/>
</dbReference>
<evidence type="ECO:0000256" key="2">
    <source>
        <dbReference type="ARBA" id="ARBA00023239"/>
    </source>
</evidence>
<dbReference type="Pfam" id="PF06330">
    <property type="entry name" value="TRI5"/>
    <property type="match status" value="1"/>
</dbReference>
<dbReference type="SFLD" id="SFLDS00005">
    <property type="entry name" value="Isoprenoid_Synthase_Type_I"/>
    <property type="match status" value="1"/>
</dbReference>
<dbReference type="EMBL" id="ML976985">
    <property type="protein sequence ID" value="KAF1959370.1"/>
    <property type="molecule type" value="Genomic_DNA"/>
</dbReference>
<dbReference type="OrthoDB" id="3678451at2759"/>
<accession>A0A6A5U4X3</accession>
<proteinExistence type="inferred from homology"/>
<dbReference type="Proteomes" id="UP000800035">
    <property type="component" value="Unassembled WGS sequence"/>
</dbReference>
<keyword evidence="2" id="KW-0456">Lyase</keyword>
<gene>
    <name evidence="3" type="ORF">CC80DRAFT_407299</name>
</gene>
<organism evidence="3 4">
    <name type="scientific">Byssothecium circinans</name>
    <dbReference type="NCBI Taxonomy" id="147558"/>
    <lineage>
        <taxon>Eukaryota</taxon>
        <taxon>Fungi</taxon>
        <taxon>Dikarya</taxon>
        <taxon>Ascomycota</taxon>
        <taxon>Pezizomycotina</taxon>
        <taxon>Dothideomycetes</taxon>
        <taxon>Pleosporomycetidae</taxon>
        <taxon>Pleosporales</taxon>
        <taxon>Massarineae</taxon>
        <taxon>Massarinaceae</taxon>
        <taxon>Byssothecium</taxon>
    </lineage>
</organism>
<evidence type="ECO:0000256" key="1">
    <source>
        <dbReference type="ARBA" id="ARBA00007946"/>
    </source>
</evidence>
<name>A0A6A5U4X3_9PLEO</name>
<reference evidence="3" key="1">
    <citation type="journal article" date="2020" name="Stud. Mycol.">
        <title>101 Dothideomycetes genomes: a test case for predicting lifestyles and emergence of pathogens.</title>
        <authorList>
            <person name="Haridas S."/>
            <person name="Albert R."/>
            <person name="Binder M."/>
            <person name="Bloem J."/>
            <person name="Labutti K."/>
            <person name="Salamov A."/>
            <person name="Andreopoulos B."/>
            <person name="Baker S."/>
            <person name="Barry K."/>
            <person name="Bills G."/>
            <person name="Bluhm B."/>
            <person name="Cannon C."/>
            <person name="Castanera R."/>
            <person name="Culley D."/>
            <person name="Daum C."/>
            <person name="Ezra D."/>
            <person name="Gonzalez J."/>
            <person name="Henrissat B."/>
            <person name="Kuo A."/>
            <person name="Liang C."/>
            <person name="Lipzen A."/>
            <person name="Lutzoni F."/>
            <person name="Magnuson J."/>
            <person name="Mondo S."/>
            <person name="Nolan M."/>
            <person name="Ohm R."/>
            <person name="Pangilinan J."/>
            <person name="Park H.-J."/>
            <person name="Ramirez L."/>
            <person name="Alfaro M."/>
            <person name="Sun H."/>
            <person name="Tritt A."/>
            <person name="Yoshinaga Y."/>
            <person name="Zwiers L.-H."/>
            <person name="Turgeon B."/>
            <person name="Goodwin S."/>
            <person name="Spatafora J."/>
            <person name="Crous P."/>
            <person name="Grigoriev I."/>
        </authorList>
    </citation>
    <scope>NUCLEOTIDE SEQUENCE</scope>
    <source>
        <strain evidence="3">CBS 675.92</strain>
    </source>
</reference>
<keyword evidence="4" id="KW-1185">Reference proteome</keyword>
<dbReference type="SFLD" id="SFLDG01021">
    <property type="entry name" value="Trichodiene_Synthase_Like"/>
    <property type="match status" value="1"/>
</dbReference>
<protein>
    <submittedName>
        <fullName evidence="3">Terpenoid synthase</fullName>
    </submittedName>
</protein>
<comment type="similarity">
    <text evidence="1">Belongs to the trichodiene synthase family.</text>
</comment>
<dbReference type="GO" id="GO:0016838">
    <property type="term" value="F:carbon-oxygen lyase activity, acting on phosphates"/>
    <property type="evidence" value="ECO:0007669"/>
    <property type="project" value="InterPro"/>
</dbReference>
<dbReference type="SUPFAM" id="SSF48576">
    <property type="entry name" value="Terpenoid synthases"/>
    <property type="match status" value="1"/>
</dbReference>